<gene>
    <name evidence="1" type="ORF">E2I14_18720</name>
</gene>
<dbReference type="Proteomes" id="UP000294829">
    <property type="component" value="Unassembled WGS sequence"/>
</dbReference>
<comment type="caution">
    <text evidence="1">The sequence shown here is derived from an EMBL/GenBank/DDBJ whole genome shotgun (WGS) entry which is preliminary data.</text>
</comment>
<dbReference type="RefSeq" id="WP_133331400.1">
    <property type="nucleotide sequence ID" value="NZ_SMYL01000022.1"/>
</dbReference>
<name>A0A4R5VMW3_9BURK</name>
<dbReference type="EMBL" id="SMYL01000022">
    <property type="protein sequence ID" value="TDK59584.1"/>
    <property type="molecule type" value="Genomic_DNA"/>
</dbReference>
<proteinExistence type="predicted"/>
<accession>A0A4R5VMW3</accession>
<reference evidence="1 2" key="1">
    <citation type="submission" date="2019-03" db="EMBL/GenBank/DDBJ databases">
        <title>Sapientia aquatica gen. nov., sp. nov., isolated from a crater lake.</title>
        <authorList>
            <person name="Felfoldi T."/>
            <person name="Szabo A."/>
            <person name="Toth E."/>
            <person name="Schumann P."/>
            <person name="Keki Z."/>
            <person name="Marialigeti K."/>
            <person name="Mathe I."/>
        </authorList>
    </citation>
    <scope>NUCLEOTIDE SEQUENCE [LARGE SCALE GENOMIC DNA]</scope>
    <source>
        <strain evidence="1 2">SA-152</strain>
    </source>
</reference>
<keyword evidence="2" id="KW-1185">Reference proteome</keyword>
<evidence type="ECO:0000313" key="1">
    <source>
        <dbReference type="EMBL" id="TDK59584.1"/>
    </source>
</evidence>
<dbReference type="AlphaFoldDB" id="A0A4R5VMW3"/>
<evidence type="ECO:0000313" key="2">
    <source>
        <dbReference type="Proteomes" id="UP000294829"/>
    </source>
</evidence>
<protein>
    <submittedName>
        <fullName evidence="1">Uncharacterized protein</fullName>
    </submittedName>
</protein>
<organism evidence="1 2">
    <name type="scientific">Sapientia aquatica</name>
    <dbReference type="NCBI Taxonomy" id="1549640"/>
    <lineage>
        <taxon>Bacteria</taxon>
        <taxon>Pseudomonadati</taxon>
        <taxon>Pseudomonadota</taxon>
        <taxon>Betaproteobacteria</taxon>
        <taxon>Burkholderiales</taxon>
        <taxon>Oxalobacteraceae</taxon>
        <taxon>Sapientia</taxon>
    </lineage>
</organism>
<sequence>MQQGFQEKMALANIRSLLARYSSMDSLNLVTARLSRENGVSKYSIKLARYSRMDINIVMAYPKVRRSPASIRQFQLDRSLAKCFNRRICFQTNPLTVRFFPKTLQPTT</sequence>